<accession>A0ACC0Q237</accession>
<reference evidence="1" key="1">
    <citation type="submission" date="2022-02" db="EMBL/GenBank/DDBJ databases">
        <title>Plant Genome Project.</title>
        <authorList>
            <person name="Zhang R.-G."/>
        </authorList>
    </citation>
    <scope>NUCLEOTIDE SEQUENCE</scope>
    <source>
        <strain evidence="1">AT1</strain>
    </source>
</reference>
<gene>
    <name evidence="1" type="ORF">RHMOL_Rhmol01G0123700</name>
</gene>
<dbReference type="Proteomes" id="UP001062846">
    <property type="component" value="Chromosome 1"/>
</dbReference>
<sequence>MELNGVRRTRANFIYQPKSPTPAGEDASSDHDLQGTTSKSCRTIRRKRWRRGNRWWFGEEEDGGEGERRVNL</sequence>
<evidence type="ECO:0000313" key="1">
    <source>
        <dbReference type="EMBL" id="KAI8571486.1"/>
    </source>
</evidence>
<evidence type="ECO:0000313" key="2">
    <source>
        <dbReference type="Proteomes" id="UP001062846"/>
    </source>
</evidence>
<protein>
    <submittedName>
        <fullName evidence="1">Uncharacterized protein</fullName>
    </submittedName>
</protein>
<dbReference type="EMBL" id="CM046388">
    <property type="protein sequence ID" value="KAI8571486.1"/>
    <property type="molecule type" value="Genomic_DNA"/>
</dbReference>
<name>A0ACC0Q237_RHOML</name>
<proteinExistence type="predicted"/>
<comment type="caution">
    <text evidence="1">The sequence shown here is derived from an EMBL/GenBank/DDBJ whole genome shotgun (WGS) entry which is preliminary data.</text>
</comment>
<organism evidence="1 2">
    <name type="scientific">Rhododendron molle</name>
    <name type="common">Chinese azalea</name>
    <name type="synonym">Azalea mollis</name>
    <dbReference type="NCBI Taxonomy" id="49168"/>
    <lineage>
        <taxon>Eukaryota</taxon>
        <taxon>Viridiplantae</taxon>
        <taxon>Streptophyta</taxon>
        <taxon>Embryophyta</taxon>
        <taxon>Tracheophyta</taxon>
        <taxon>Spermatophyta</taxon>
        <taxon>Magnoliopsida</taxon>
        <taxon>eudicotyledons</taxon>
        <taxon>Gunneridae</taxon>
        <taxon>Pentapetalae</taxon>
        <taxon>asterids</taxon>
        <taxon>Ericales</taxon>
        <taxon>Ericaceae</taxon>
        <taxon>Ericoideae</taxon>
        <taxon>Rhodoreae</taxon>
        <taxon>Rhododendron</taxon>
    </lineage>
</organism>
<keyword evidence="2" id="KW-1185">Reference proteome</keyword>